<dbReference type="InterPro" id="IPR014729">
    <property type="entry name" value="Rossmann-like_a/b/a_fold"/>
</dbReference>
<reference evidence="14 15" key="1">
    <citation type="submission" date="2016-07" db="EMBL/GenBank/DDBJ databases">
        <title>Pervasive Adenine N6-methylation of Active Genes in Fungi.</title>
        <authorList>
            <consortium name="DOE Joint Genome Institute"/>
            <person name="Mondo S.J."/>
            <person name="Dannebaum R.O."/>
            <person name="Kuo R.C."/>
            <person name="Labutti K."/>
            <person name="Haridas S."/>
            <person name="Kuo A."/>
            <person name="Salamov A."/>
            <person name="Ahrendt S.R."/>
            <person name="Lipzen A."/>
            <person name="Sullivan W."/>
            <person name="Andreopoulos W.B."/>
            <person name="Clum A."/>
            <person name="Lindquist E."/>
            <person name="Daum C."/>
            <person name="Ramamoorthy G.K."/>
            <person name="Gryganskyi A."/>
            <person name="Culley D."/>
            <person name="Magnuson J.K."/>
            <person name="James T.Y."/>
            <person name="O'Malley M.A."/>
            <person name="Stajich J.E."/>
            <person name="Spatafora J.W."/>
            <person name="Visel A."/>
            <person name="Grigoriev I.V."/>
        </authorList>
    </citation>
    <scope>NUCLEOTIDE SEQUENCE [LARGE SCALE GENOMIC DNA]</scope>
    <source>
        <strain evidence="14 15">NRRL 1336</strain>
    </source>
</reference>
<gene>
    <name evidence="14" type="ORF">BCR42DRAFT_330196</name>
</gene>
<keyword evidence="15" id="KW-1185">Reference proteome</keyword>
<keyword evidence="8" id="KW-0274">FAD</keyword>
<name>A0A1X2ICY9_9FUNG</name>
<sequence length="170" mass="19143">MHSTLVKNHGCTSRPIDPLLDTLKQYDIAHIEKTVYDLALEDDALGLAVKEALKVIEQAYHLYGRDAIALSFNGGKDCTVLLHLVVAVLSRLGHEKNDLLRAVYVTYPNPFPHVDEFVNVCSKRYHLDCVLIPVSTMRQALQQYLDLCQPKPKAIFVGIRRNDPFAGNFI</sequence>
<dbReference type="AlphaFoldDB" id="A0A1X2ICY9"/>
<evidence type="ECO:0000256" key="6">
    <source>
        <dbReference type="ARBA" id="ARBA00022695"/>
    </source>
</evidence>
<evidence type="ECO:0000256" key="3">
    <source>
        <dbReference type="ARBA" id="ARBA00022630"/>
    </source>
</evidence>
<dbReference type="Pfam" id="PF01507">
    <property type="entry name" value="PAPS_reduct"/>
    <property type="match status" value="1"/>
</dbReference>
<dbReference type="PANTHER" id="PTHR23293">
    <property type="entry name" value="FAD SYNTHETASE-RELATED FMN ADENYLYLTRANSFERASE"/>
    <property type="match status" value="1"/>
</dbReference>
<evidence type="ECO:0000313" key="15">
    <source>
        <dbReference type="Proteomes" id="UP000193560"/>
    </source>
</evidence>
<keyword evidence="9" id="KW-0067">ATP-binding</keyword>
<keyword evidence="4" id="KW-0288">FMN</keyword>
<evidence type="ECO:0000256" key="2">
    <source>
        <dbReference type="ARBA" id="ARBA00012393"/>
    </source>
</evidence>
<organism evidence="14 15">
    <name type="scientific">Absidia repens</name>
    <dbReference type="NCBI Taxonomy" id="90262"/>
    <lineage>
        <taxon>Eukaryota</taxon>
        <taxon>Fungi</taxon>
        <taxon>Fungi incertae sedis</taxon>
        <taxon>Mucoromycota</taxon>
        <taxon>Mucoromycotina</taxon>
        <taxon>Mucoromycetes</taxon>
        <taxon>Mucorales</taxon>
        <taxon>Cunninghamellaceae</taxon>
        <taxon>Absidia</taxon>
    </lineage>
</organism>
<evidence type="ECO:0000313" key="14">
    <source>
        <dbReference type="EMBL" id="ORZ14169.1"/>
    </source>
</evidence>
<comment type="pathway">
    <text evidence="1">Cofactor biosynthesis; FAD biosynthesis; FAD from FMN: step 1/1.</text>
</comment>
<dbReference type="EMBL" id="MCGE01000015">
    <property type="protein sequence ID" value="ORZ14169.1"/>
    <property type="molecule type" value="Genomic_DNA"/>
</dbReference>
<evidence type="ECO:0000256" key="8">
    <source>
        <dbReference type="ARBA" id="ARBA00022827"/>
    </source>
</evidence>
<evidence type="ECO:0000256" key="4">
    <source>
        <dbReference type="ARBA" id="ARBA00022643"/>
    </source>
</evidence>
<dbReference type="Proteomes" id="UP000193560">
    <property type="component" value="Unassembled WGS sequence"/>
</dbReference>
<protein>
    <recommendedName>
        <fullName evidence="2">FAD synthase</fullName>
        <ecNumber evidence="2">2.7.7.2</ecNumber>
    </recommendedName>
    <alternativeName>
        <fullName evidence="10">FAD pyrophosphorylase</fullName>
    </alternativeName>
    <alternativeName>
        <fullName evidence="11">FMN adenylyltransferase</fullName>
    </alternativeName>
</protein>
<proteinExistence type="predicted"/>
<keyword evidence="7" id="KW-0547">Nucleotide-binding</keyword>
<keyword evidence="3" id="KW-0285">Flavoprotein</keyword>
<dbReference type="GO" id="GO:0006747">
    <property type="term" value="P:FAD biosynthetic process"/>
    <property type="evidence" value="ECO:0007669"/>
    <property type="project" value="TreeGrafter"/>
</dbReference>
<evidence type="ECO:0000256" key="1">
    <source>
        <dbReference type="ARBA" id="ARBA00004726"/>
    </source>
</evidence>
<dbReference type="SUPFAM" id="SSF52402">
    <property type="entry name" value="Adenine nucleotide alpha hydrolases-like"/>
    <property type="match status" value="1"/>
</dbReference>
<evidence type="ECO:0000256" key="7">
    <source>
        <dbReference type="ARBA" id="ARBA00022741"/>
    </source>
</evidence>
<comment type="caution">
    <text evidence="14">The sequence shown here is derived from an EMBL/GenBank/DDBJ whole genome shotgun (WGS) entry which is preliminary data.</text>
</comment>
<dbReference type="PANTHER" id="PTHR23293:SF9">
    <property type="entry name" value="FAD SYNTHASE"/>
    <property type="match status" value="1"/>
</dbReference>
<dbReference type="Gene3D" id="3.40.50.620">
    <property type="entry name" value="HUPs"/>
    <property type="match status" value="1"/>
</dbReference>
<dbReference type="GO" id="GO:0003919">
    <property type="term" value="F:FMN adenylyltransferase activity"/>
    <property type="evidence" value="ECO:0007669"/>
    <property type="project" value="UniProtKB-EC"/>
</dbReference>
<evidence type="ECO:0000256" key="9">
    <source>
        <dbReference type="ARBA" id="ARBA00022840"/>
    </source>
</evidence>
<feature type="domain" description="Phosphoadenosine phosphosulphate reductase" evidence="13">
    <location>
        <begin position="68"/>
        <end position="132"/>
    </location>
</feature>
<keyword evidence="5" id="KW-0808">Transferase</keyword>
<dbReference type="EC" id="2.7.7.2" evidence="2"/>
<evidence type="ECO:0000256" key="10">
    <source>
        <dbReference type="ARBA" id="ARBA00031145"/>
    </source>
</evidence>
<dbReference type="InterPro" id="IPR002500">
    <property type="entry name" value="PAPS_reduct_dom"/>
</dbReference>
<dbReference type="OrthoDB" id="270728at2759"/>
<evidence type="ECO:0000256" key="12">
    <source>
        <dbReference type="ARBA" id="ARBA00049494"/>
    </source>
</evidence>
<evidence type="ECO:0000256" key="5">
    <source>
        <dbReference type="ARBA" id="ARBA00022679"/>
    </source>
</evidence>
<evidence type="ECO:0000259" key="13">
    <source>
        <dbReference type="Pfam" id="PF01507"/>
    </source>
</evidence>
<accession>A0A1X2ICY9</accession>
<comment type="catalytic activity">
    <reaction evidence="12">
        <text>FMN + ATP + H(+) = FAD + diphosphate</text>
        <dbReference type="Rhea" id="RHEA:17237"/>
        <dbReference type="ChEBI" id="CHEBI:15378"/>
        <dbReference type="ChEBI" id="CHEBI:30616"/>
        <dbReference type="ChEBI" id="CHEBI:33019"/>
        <dbReference type="ChEBI" id="CHEBI:57692"/>
        <dbReference type="ChEBI" id="CHEBI:58210"/>
        <dbReference type="EC" id="2.7.7.2"/>
    </reaction>
</comment>
<dbReference type="STRING" id="90262.A0A1X2ICY9"/>
<dbReference type="GO" id="GO:0005524">
    <property type="term" value="F:ATP binding"/>
    <property type="evidence" value="ECO:0007669"/>
    <property type="project" value="UniProtKB-KW"/>
</dbReference>
<evidence type="ECO:0000256" key="11">
    <source>
        <dbReference type="ARBA" id="ARBA00031871"/>
    </source>
</evidence>
<keyword evidence="6" id="KW-0548">Nucleotidyltransferase</keyword>